<dbReference type="EMBL" id="FZNY01000006">
    <property type="protein sequence ID" value="SNS06851.1"/>
    <property type="molecule type" value="Genomic_DNA"/>
</dbReference>
<sequence length="46" mass="5443">MFLNTEIPRIPVNFSCNAILKKGCLSVRPWYLTQYHDVDKLHRHTS</sequence>
<keyword evidence="2" id="KW-1185">Reference proteome</keyword>
<organism evidence="1 2">
    <name type="scientific">Dokdonia pacifica</name>
    <dbReference type="NCBI Taxonomy" id="1627892"/>
    <lineage>
        <taxon>Bacteria</taxon>
        <taxon>Pseudomonadati</taxon>
        <taxon>Bacteroidota</taxon>
        <taxon>Flavobacteriia</taxon>
        <taxon>Flavobacteriales</taxon>
        <taxon>Flavobacteriaceae</taxon>
        <taxon>Dokdonia</taxon>
    </lineage>
</organism>
<dbReference type="AlphaFoldDB" id="A0A239BHG2"/>
<gene>
    <name evidence="1" type="ORF">SAMN06265376_106149</name>
</gene>
<proteinExistence type="predicted"/>
<evidence type="ECO:0000313" key="1">
    <source>
        <dbReference type="EMBL" id="SNS06851.1"/>
    </source>
</evidence>
<protein>
    <submittedName>
        <fullName evidence="1">Uncharacterized protein</fullName>
    </submittedName>
</protein>
<dbReference type="Proteomes" id="UP000198379">
    <property type="component" value="Unassembled WGS sequence"/>
</dbReference>
<accession>A0A239BHG2</accession>
<reference evidence="1 2" key="1">
    <citation type="submission" date="2017-06" db="EMBL/GenBank/DDBJ databases">
        <authorList>
            <person name="Kim H.J."/>
            <person name="Triplett B.A."/>
        </authorList>
    </citation>
    <scope>NUCLEOTIDE SEQUENCE [LARGE SCALE GENOMIC DNA]</scope>
    <source>
        <strain evidence="1 2">DSM 25597</strain>
    </source>
</reference>
<name>A0A239BHG2_9FLAO</name>
<evidence type="ECO:0000313" key="2">
    <source>
        <dbReference type="Proteomes" id="UP000198379"/>
    </source>
</evidence>